<reference evidence="2 4" key="1">
    <citation type="submission" date="2020-06" db="EMBL/GenBank/DDBJ databases">
        <title>Anoxygenic phototrophic Chloroflexota member uses a Type I reaction center.</title>
        <authorList>
            <person name="Tsuji J.M."/>
            <person name="Shaw N.A."/>
            <person name="Nagashima S."/>
            <person name="Venkiteswaran J."/>
            <person name="Schiff S.L."/>
            <person name="Hanada S."/>
            <person name="Tank M."/>
            <person name="Neufeld J.D."/>
        </authorList>
    </citation>
    <scope>NUCLEOTIDE SEQUENCE [LARGE SCALE GENOMIC DNA]</scope>
    <source>
        <strain evidence="2">L227-S17</strain>
    </source>
</reference>
<dbReference type="EMBL" id="JACATZ010000003">
    <property type="protein sequence ID" value="NWJ48851.1"/>
    <property type="molecule type" value="Genomic_DNA"/>
</dbReference>
<evidence type="ECO:0000313" key="2">
    <source>
        <dbReference type="EMBL" id="NWJ48851.1"/>
    </source>
</evidence>
<accession>A0A8T7M9X7</accession>
<feature type="transmembrane region" description="Helical" evidence="1">
    <location>
        <begin position="202"/>
        <end position="227"/>
    </location>
</feature>
<evidence type="ECO:0000313" key="5">
    <source>
        <dbReference type="Proteomes" id="UP001431572"/>
    </source>
</evidence>
<dbReference type="Proteomes" id="UP000521676">
    <property type="component" value="Unassembled WGS sequence"/>
</dbReference>
<dbReference type="Proteomes" id="UP001431572">
    <property type="component" value="Chromosome 2"/>
</dbReference>
<reference evidence="3" key="2">
    <citation type="journal article" date="2024" name="Nature">
        <title>Anoxygenic phototroph of the Chloroflexota uses a type I reaction centre.</title>
        <authorList>
            <person name="Tsuji J.M."/>
            <person name="Shaw N.A."/>
            <person name="Nagashima S."/>
            <person name="Venkiteswaran J.J."/>
            <person name="Schiff S.L."/>
            <person name="Watanabe T."/>
            <person name="Fukui M."/>
            <person name="Hanada S."/>
            <person name="Tank M."/>
            <person name="Neufeld J.D."/>
        </authorList>
    </citation>
    <scope>NUCLEOTIDE SEQUENCE</scope>
    <source>
        <strain evidence="3">L227-S17</strain>
    </source>
</reference>
<dbReference type="AlphaFoldDB" id="A0A8T7M9X7"/>
<evidence type="ECO:0000313" key="3">
    <source>
        <dbReference type="EMBL" id="WJW68783.1"/>
    </source>
</evidence>
<keyword evidence="1" id="KW-0472">Membrane</keyword>
<keyword evidence="5" id="KW-1185">Reference proteome</keyword>
<sequence length="246" mass="27209">MLETKQNQRNVTGIVETRWQELYRIGFIASVAFPLMILIAVIAYFIYPYTPGTTDVANIFTDLQNNRLAGLVKLDLTVPIILPILILQFLALYIALKRVNESYALIALVLGLMSVVLWFTARPLVEMTNLSDKYAAATSDTAKSQYLAAGEAFNALFNGTNWMLSQFLIGISYLISILLMFRGKIFSKVTAYVGLANTLAGFCFLIPVIGSIALMLSTIGGAVWNILLARDFYRLGWGKSKASQVV</sequence>
<keyword evidence="1" id="KW-1133">Transmembrane helix</keyword>
<feature type="transmembrane region" description="Helical" evidence="1">
    <location>
        <begin position="103"/>
        <end position="121"/>
    </location>
</feature>
<name>A0A8T7M9X7_9CHLR</name>
<keyword evidence="1" id="KW-0812">Transmembrane</keyword>
<dbReference type="InterPro" id="IPR025495">
    <property type="entry name" value="DUF4386"/>
</dbReference>
<feature type="transmembrane region" description="Helical" evidence="1">
    <location>
        <begin position="76"/>
        <end position="96"/>
    </location>
</feature>
<organism evidence="2 4">
    <name type="scientific">Candidatus Chlorohelix allophototropha</name>
    <dbReference type="NCBI Taxonomy" id="3003348"/>
    <lineage>
        <taxon>Bacteria</taxon>
        <taxon>Bacillati</taxon>
        <taxon>Chloroflexota</taxon>
        <taxon>Chloroflexia</taxon>
        <taxon>Candidatus Chloroheliales</taxon>
        <taxon>Candidatus Chloroheliaceae</taxon>
        <taxon>Candidatus Chlorohelix</taxon>
    </lineage>
</organism>
<dbReference type="RefSeq" id="WP_341470688.1">
    <property type="nucleotide sequence ID" value="NZ_CP128400.1"/>
</dbReference>
<gene>
    <name evidence="2" type="ORF">HXX08_23575</name>
    <name evidence="3" type="ORF">OZ401_004400</name>
</gene>
<dbReference type="Pfam" id="PF14329">
    <property type="entry name" value="DUF4386"/>
    <property type="match status" value="1"/>
</dbReference>
<feature type="transmembrane region" description="Helical" evidence="1">
    <location>
        <begin position="25"/>
        <end position="47"/>
    </location>
</feature>
<evidence type="ECO:0000256" key="1">
    <source>
        <dbReference type="SAM" id="Phobius"/>
    </source>
</evidence>
<feature type="transmembrane region" description="Helical" evidence="1">
    <location>
        <begin position="162"/>
        <end position="181"/>
    </location>
</feature>
<dbReference type="EMBL" id="CP128400">
    <property type="protein sequence ID" value="WJW68783.1"/>
    <property type="molecule type" value="Genomic_DNA"/>
</dbReference>
<protein>
    <submittedName>
        <fullName evidence="2">DUF4386 family protein</fullName>
    </submittedName>
</protein>
<evidence type="ECO:0000313" key="4">
    <source>
        <dbReference type="Proteomes" id="UP000521676"/>
    </source>
</evidence>
<proteinExistence type="predicted"/>